<evidence type="ECO:0000256" key="3">
    <source>
        <dbReference type="ARBA" id="ARBA00022989"/>
    </source>
</evidence>
<evidence type="ECO:0000256" key="2">
    <source>
        <dbReference type="ARBA" id="ARBA00022692"/>
    </source>
</evidence>
<dbReference type="GeneID" id="93262261"/>
<feature type="transmembrane region" description="Helical" evidence="5">
    <location>
        <begin position="81"/>
        <end position="101"/>
    </location>
</feature>
<evidence type="ECO:0000313" key="6">
    <source>
        <dbReference type="EMBL" id="SQH24769.1"/>
    </source>
</evidence>
<keyword evidence="4 5" id="KW-0472">Membrane</keyword>
<keyword evidence="5" id="KW-0997">Cell inner membrane</keyword>
<dbReference type="RefSeq" id="WP_003785501.1">
    <property type="nucleotide sequence ID" value="NZ_CP091518.1"/>
</dbReference>
<proteinExistence type="inferred from homology"/>
<feature type="transmembrane region" description="Helical" evidence="5">
    <location>
        <begin position="121"/>
        <end position="142"/>
    </location>
</feature>
<evidence type="ECO:0000256" key="5">
    <source>
        <dbReference type="HAMAP-Rule" id="MF_00189"/>
    </source>
</evidence>
<name>A0AAX2J419_KINKI</name>
<dbReference type="PANTHER" id="PTHR36917">
    <property type="entry name" value="INTRACELLULAR SEPTATION PROTEIN A-RELATED"/>
    <property type="match status" value="1"/>
</dbReference>
<comment type="similarity">
    <text evidence="5">Belongs to the YciB family.</text>
</comment>
<evidence type="ECO:0000256" key="4">
    <source>
        <dbReference type="ARBA" id="ARBA00023136"/>
    </source>
</evidence>
<comment type="function">
    <text evidence="5">Plays a role in cell envelope biogenesis, maintenance of cell envelope integrity and membrane homeostasis.</text>
</comment>
<feature type="transmembrane region" description="Helical" evidence="5">
    <location>
        <begin position="21"/>
        <end position="40"/>
    </location>
</feature>
<accession>A0AAX2J419</accession>
<keyword evidence="3 5" id="KW-1133">Transmembrane helix</keyword>
<sequence length="181" mass="20711">MKALSDFITIILFFATYKITNNIVTATIVAVVAGIVQAAYTYYTAKKLEPMQWFSLVIIVVFGGLTIWLNDRTFIMLTTTLLPWTMAATMLVMQLLGKNGLRLLLGKELDLPDAVWQKLSYAWIIFFFLLGALNLAIAYPFTAEREAIWINFKFYGYKLIILLFSIVQGVYLYRHLPKETS</sequence>
<organism evidence="6 7">
    <name type="scientific">Kingella kingae</name>
    <dbReference type="NCBI Taxonomy" id="504"/>
    <lineage>
        <taxon>Bacteria</taxon>
        <taxon>Pseudomonadati</taxon>
        <taxon>Pseudomonadota</taxon>
        <taxon>Betaproteobacteria</taxon>
        <taxon>Neisseriales</taxon>
        <taxon>Neisseriaceae</taxon>
        <taxon>Kingella</taxon>
    </lineage>
</organism>
<evidence type="ECO:0000256" key="1">
    <source>
        <dbReference type="ARBA" id="ARBA00022475"/>
    </source>
</evidence>
<comment type="subcellular location">
    <subcellularLocation>
        <location evidence="5">Cell inner membrane</location>
        <topology evidence="5">Multi-pass membrane protein</topology>
    </subcellularLocation>
</comment>
<keyword evidence="1 5" id="KW-1003">Cell membrane</keyword>
<dbReference type="HAMAP" id="MF_00189">
    <property type="entry name" value="YciB"/>
    <property type="match status" value="1"/>
</dbReference>
<feature type="transmembrane region" description="Helical" evidence="5">
    <location>
        <begin position="52"/>
        <end position="69"/>
    </location>
</feature>
<dbReference type="GO" id="GO:0005886">
    <property type="term" value="C:plasma membrane"/>
    <property type="evidence" value="ECO:0007669"/>
    <property type="project" value="UniProtKB-SubCell"/>
</dbReference>
<feature type="transmembrane region" description="Helical" evidence="5">
    <location>
        <begin position="154"/>
        <end position="173"/>
    </location>
</feature>
<dbReference type="EMBL" id="LS483426">
    <property type="protein sequence ID" value="SQH24769.1"/>
    <property type="molecule type" value="Genomic_DNA"/>
</dbReference>
<dbReference type="AlphaFoldDB" id="A0AAX2J419"/>
<gene>
    <name evidence="5 6" type="primary">yciB</name>
    <name evidence="6" type="ORF">NCTC10529_00961</name>
</gene>
<keyword evidence="2 5" id="KW-0812">Transmembrane</keyword>
<dbReference type="Pfam" id="PF04279">
    <property type="entry name" value="IspA"/>
    <property type="match status" value="1"/>
</dbReference>
<reference evidence="6 7" key="1">
    <citation type="submission" date="2018-06" db="EMBL/GenBank/DDBJ databases">
        <authorList>
            <consortium name="Pathogen Informatics"/>
            <person name="Doyle S."/>
        </authorList>
    </citation>
    <scope>NUCLEOTIDE SEQUENCE [LARGE SCALE GENOMIC DNA]</scope>
    <source>
        <strain evidence="6 7">NCTC10529</strain>
    </source>
</reference>
<dbReference type="Proteomes" id="UP000248598">
    <property type="component" value="Chromosome 1"/>
</dbReference>
<dbReference type="InterPro" id="IPR006008">
    <property type="entry name" value="YciB"/>
</dbReference>
<evidence type="ECO:0000313" key="7">
    <source>
        <dbReference type="Proteomes" id="UP000248598"/>
    </source>
</evidence>
<dbReference type="NCBIfam" id="NF001325">
    <property type="entry name" value="PRK00259.1-3"/>
    <property type="match status" value="1"/>
</dbReference>
<protein>
    <recommendedName>
        <fullName evidence="5">Inner membrane-spanning protein YciB</fullName>
    </recommendedName>
</protein>
<dbReference type="PANTHER" id="PTHR36917:SF1">
    <property type="entry name" value="INNER MEMBRANE-SPANNING PROTEIN YCIB"/>
    <property type="match status" value="1"/>
</dbReference>